<name>A0ABM8UXW0_9BACT</name>
<dbReference type="Gene3D" id="1.10.287.470">
    <property type="entry name" value="Helix hairpin bin"/>
    <property type="match status" value="1"/>
</dbReference>
<dbReference type="Pfam" id="PF25975">
    <property type="entry name" value="CzcB_C"/>
    <property type="match status" value="1"/>
</dbReference>
<evidence type="ECO:0000256" key="1">
    <source>
        <dbReference type="ARBA" id="ARBA00009477"/>
    </source>
</evidence>
<dbReference type="PROSITE" id="PS51257">
    <property type="entry name" value="PROKAR_LIPOPROTEIN"/>
    <property type="match status" value="1"/>
</dbReference>
<keyword evidence="2" id="KW-0813">Transport</keyword>
<evidence type="ECO:0000256" key="2">
    <source>
        <dbReference type="ARBA" id="ARBA00022448"/>
    </source>
</evidence>
<dbReference type="SUPFAM" id="SSF111369">
    <property type="entry name" value="HlyD-like secretion proteins"/>
    <property type="match status" value="1"/>
</dbReference>
<protein>
    <submittedName>
        <fullName evidence="5">Multidrug resistance protein MdtA</fullName>
    </submittedName>
</protein>
<sequence>MAKMITSTNIPFTAMNKFILFLAVTAVLTSSCNPKEQPQEHGHPHEEPGGLEPLAYTLYSQYCEVFVEFKPLVVGSASKFATHVTVLGEQFSALSQGTVTVSLIMAGKGIRQKADKPSTPGIYRLALTPATAGIGKLVFDIKTKLYTDQLVIDSVQVYPDEKTAIAAQPEEAATGSDISYLKEQAWKVDFANEPARIEPFSDVIYTTGQVQPAPGDEVVVSATLDGIVQLGSRPLASGQAVKSGQTLLSINGKQLTENNLDVQLAKAQTDFERAKAAYERDQQLIAKQLTTGREVEASKAEFENTGKVLSSLSANYKVGGKSIPAPTSGFIRNVLVQSGQYVSQGESLFTITKNQSLVIRADVSQKDAGLVGQLRSASIRIPYNDKTISGEQLGAKILSYGRSADPQTGYLPVMLQVNNASELLPGTFVNVWLKTQPKATALVTRESALIEEQGNFYVYVQTAGESFQKREVKTGKRDGEKVQILSGVRPGERVVTKGGYQIRLSSLSGALPAHGHEH</sequence>
<dbReference type="PANTHER" id="PTHR30097:SF4">
    <property type="entry name" value="SLR6042 PROTEIN"/>
    <property type="match status" value="1"/>
</dbReference>
<comment type="similarity">
    <text evidence="1">Belongs to the membrane fusion protein (MFP) (TC 8.A.1) family.</text>
</comment>
<evidence type="ECO:0000259" key="3">
    <source>
        <dbReference type="Pfam" id="PF25917"/>
    </source>
</evidence>
<dbReference type="NCBIfam" id="TIGR01730">
    <property type="entry name" value="RND_mfp"/>
    <property type="match status" value="1"/>
</dbReference>
<feature type="domain" description="CzcB-like C-terminal circularly permuted SH3-like" evidence="4">
    <location>
        <begin position="446"/>
        <end position="502"/>
    </location>
</feature>
<keyword evidence="6" id="KW-1185">Reference proteome</keyword>
<comment type="caution">
    <text evidence="5">The sequence shown here is derived from an EMBL/GenBank/DDBJ whole genome shotgun (WGS) entry which is preliminary data.</text>
</comment>
<dbReference type="PANTHER" id="PTHR30097">
    <property type="entry name" value="CATION EFFLUX SYSTEM PROTEIN CUSB"/>
    <property type="match status" value="1"/>
</dbReference>
<gene>
    <name evidence="5" type="primary">mdtA_6</name>
    <name evidence="5" type="ORF">DYBT9623_05198</name>
</gene>
<organism evidence="5 6">
    <name type="scientific">Dyadobacter linearis</name>
    <dbReference type="NCBI Taxonomy" id="2823330"/>
    <lineage>
        <taxon>Bacteria</taxon>
        <taxon>Pseudomonadati</taxon>
        <taxon>Bacteroidota</taxon>
        <taxon>Cytophagia</taxon>
        <taxon>Cytophagales</taxon>
        <taxon>Spirosomataceae</taxon>
        <taxon>Dyadobacter</taxon>
    </lineage>
</organism>
<dbReference type="InterPro" id="IPR058649">
    <property type="entry name" value="CzcB_C"/>
</dbReference>
<evidence type="ECO:0000313" key="5">
    <source>
        <dbReference type="EMBL" id="CAG5074511.1"/>
    </source>
</evidence>
<dbReference type="Pfam" id="PF25917">
    <property type="entry name" value="BSH_RND"/>
    <property type="match status" value="1"/>
</dbReference>
<dbReference type="Gene3D" id="2.40.420.20">
    <property type="match status" value="1"/>
</dbReference>
<dbReference type="InterPro" id="IPR058625">
    <property type="entry name" value="MdtA-like_BSH"/>
</dbReference>
<accession>A0ABM8UXW0</accession>
<proteinExistence type="inferred from homology"/>
<dbReference type="Proteomes" id="UP000679725">
    <property type="component" value="Unassembled WGS sequence"/>
</dbReference>
<dbReference type="InterPro" id="IPR051909">
    <property type="entry name" value="MFP_Cation_Efflux"/>
</dbReference>
<evidence type="ECO:0000313" key="6">
    <source>
        <dbReference type="Proteomes" id="UP000679725"/>
    </source>
</evidence>
<dbReference type="InterPro" id="IPR006143">
    <property type="entry name" value="RND_pump_MFP"/>
</dbReference>
<reference evidence="5 6" key="1">
    <citation type="submission" date="2021-04" db="EMBL/GenBank/DDBJ databases">
        <authorList>
            <person name="Rodrigo-Torres L."/>
            <person name="Arahal R. D."/>
            <person name="Lucena T."/>
        </authorList>
    </citation>
    <scope>NUCLEOTIDE SEQUENCE [LARGE SCALE GENOMIC DNA]</scope>
    <source>
        <strain evidence="5 6">CECT 9623</strain>
    </source>
</reference>
<dbReference type="Gene3D" id="2.40.30.170">
    <property type="match status" value="1"/>
</dbReference>
<feature type="domain" description="Multidrug resistance protein MdtA-like barrel-sandwich hybrid" evidence="3">
    <location>
        <begin position="219"/>
        <end position="352"/>
    </location>
</feature>
<dbReference type="Gene3D" id="2.40.50.100">
    <property type="match status" value="1"/>
</dbReference>
<dbReference type="EMBL" id="CAJRAU010000011">
    <property type="protein sequence ID" value="CAG5074511.1"/>
    <property type="molecule type" value="Genomic_DNA"/>
</dbReference>
<evidence type="ECO:0000259" key="4">
    <source>
        <dbReference type="Pfam" id="PF25975"/>
    </source>
</evidence>